<evidence type="ECO:0000256" key="1">
    <source>
        <dbReference type="ARBA" id="ARBA00023125"/>
    </source>
</evidence>
<dbReference type="STRING" id="411467.BACCAP_00441"/>
<gene>
    <name evidence="3" type="ORF">BACCAP_00441</name>
</gene>
<dbReference type="Gene3D" id="1.10.260.40">
    <property type="entry name" value="lambda repressor-like DNA-binding domains"/>
    <property type="match status" value="1"/>
</dbReference>
<comment type="caution">
    <text evidence="3">The sequence shown here is derived from an EMBL/GenBank/DDBJ whole genome shotgun (WGS) entry which is preliminary data.</text>
</comment>
<feature type="domain" description="HTH cro/C1-type" evidence="2">
    <location>
        <begin position="16"/>
        <end position="70"/>
    </location>
</feature>
<proteinExistence type="predicted"/>
<keyword evidence="1 3" id="KW-0238">DNA-binding</keyword>
<protein>
    <submittedName>
        <fullName evidence="3">DNA-binding helix-turn-helix protein</fullName>
    </submittedName>
</protein>
<name>A6NQH1_9FIRM</name>
<dbReference type="SMART" id="SM00530">
    <property type="entry name" value="HTH_XRE"/>
    <property type="match status" value="1"/>
</dbReference>
<dbReference type="Pfam" id="PF01381">
    <property type="entry name" value="HTH_3"/>
    <property type="match status" value="1"/>
</dbReference>
<dbReference type="InterPro" id="IPR010982">
    <property type="entry name" value="Lambda_DNA-bd_dom_sf"/>
</dbReference>
<evidence type="ECO:0000259" key="2">
    <source>
        <dbReference type="PROSITE" id="PS50943"/>
    </source>
</evidence>
<evidence type="ECO:0000313" key="4">
    <source>
        <dbReference type="Proteomes" id="UP000003639"/>
    </source>
</evidence>
<keyword evidence="4" id="KW-1185">Reference proteome</keyword>
<dbReference type="CDD" id="cd00093">
    <property type="entry name" value="HTH_XRE"/>
    <property type="match status" value="1"/>
</dbReference>
<dbReference type="Proteomes" id="UP000003639">
    <property type="component" value="Unassembled WGS sequence"/>
</dbReference>
<dbReference type="SUPFAM" id="SSF47413">
    <property type="entry name" value="lambda repressor-like DNA-binding domains"/>
    <property type="match status" value="1"/>
</dbReference>
<dbReference type="InterPro" id="IPR001387">
    <property type="entry name" value="Cro/C1-type_HTH"/>
</dbReference>
<dbReference type="eggNOG" id="COG1396">
    <property type="taxonomic scope" value="Bacteria"/>
</dbReference>
<dbReference type="GO" id="GO:0003677">
    <property type="term" value="F:DNA binding"/>
    <property type="evidence" value="ECO:0007669"/>
    <property type="project" value="UniProtKB-KW"/>
</dbReference>
<dbReference type="PROSITE" id="PS50943">
    <property type="entry name" value="HTH_CROC1"/>
    <property type="match status" value="1"/>
</dbReference>
<organism evidence="3 4">
    <name type="scientific">Pseudoflavonifractor capillosus ATCC 29799</name>
    <dbReference type="NCBI Taxonomy" id="411467"/>
    <lineage>
        <taxon>Bacteria</taxon>
        <taxon>Bacillati</taxon>
        <taxon>Bacillota</taxon>
        <taxon>Clostridia</taxon>
        <taxon>Eubacteriales</taxon>
        <taxon>Oscillospiraceae</taxon>
        <taxon>Pseudoflavonifractor</taxon>
    </lineage>
</organism>
<sequence length="240" mass="26557">MKKVCASMSSDFSRSLSLLRQEKGASQRAVAKDLGISQALLSHYENGIREPGLAFVIKACDYYNVSADFLLGRTLTRDGTTIGAEELYDYSAEKDNVLHGSIMATLSKKLLVNSISVLFDLLGKVGKRDAIRAASDYLGTAIYKLFRHLYRADVTQNEDFFSVPSAQFGAGVPDADMICSEVDYVEALALHAKEKGSFPAMNHDALSKNYPGPYQSLLQIIHNTGERINRGMNFRRTDRK</sequence>
<dbReference type="AlphaFoldDB" id="A6NQH1"/>
<dbReference type="EMBL" id="AAXG02000004">
    <property type="protein sequence ID" value="EDN01776.1"/>
    <property type="molecule type" value="Genomic_DNA"/>
</dbReference>
<accession>A6NQH1</accession>
<dbReference type="PANTHER" id="PTHR46558">
    <property type="entry name" value="TRACRIPTIONAL REGULATORY PROTEIN-RELATED-RELATED"/>
    <property type="match status" value="1"/>
</dbReference>
<reference evidence="3 4" key="2">
    <citation type="submission" date="2007-06" db="EMBL/GenBank/DDBJ databases">
        <title>Draft genome sequence of Pseudoflavonifractor capillosus ATCC 29799.</title>
        <authorList>
            <person name="Sudarsanam P."/>
            <person name="Ley R."/>
            <person name="Guruge J."/>
            <person name="Turnbaugh P.J."/>
            <person name="Mahowald M."/>
            <person name="Liep D."/>
            <person name="Gordon J."/>
        </authorList>
    </citation>
    <scope>NUCLEOTIDE SEQUENCE [LARGE SCALE GENOMIC DNA]</scope>
    <source>
        <strain evidence="3 4">ATCC 29799</strain>
    </source>
</reference>
<reference evidence="3 4" key="1">
    <citation type="submission" date="2007-04" db="EMBL/GenBank/DDBJ databases">
        <authorList>
            <person name="Fulton L."/>
            <person name="Clifton S."/>
            <person name="Fulton B."/>
            <person name="Xu J."/>
            <person name="Minx P."/>
            <person name="Pepin K.H."/>
            <person name="Johnson M."/>
            <person name="Thiruvilangam P."/>
            <person name="Bhonagiri V."/>
            <person name="Nash W.E."/>
            <person name="Mardis E.R."/>
            <person name="Wilson R.K."/>
        </authorList>
    </citation>
    <scope>NUCLEOTIDE SEQUENCE [LARGE SCALE GENOMIC DNA]</scope>
    <source>
        <strain evidence="3 4">ATCC 29799</strain>
    </source>
</reference>
<dbReference type="PANTHER" id="PTHR46558:SF11">
    <property type="entry name" value="HTH-TYPE TRANSCRIPTIONAL REGULATOR XRE"/>
    <property type="match status" value="1"/>
</dbReference>
<evidence type="ECO:0000313" key="3">
    <source>
        <dbReference type="EMBL" id="EDN01776.1"/>
    </source>
</evidence>